<dbReference type="EMBL" id="CP001737">
    <property type="protein sequence ID" value="ACV78570.1"/>
    <property type="molecule type" value="Genomic_DNA"/>
</dbReference>
<keyword evidence="3" id="KW-0805">Transcription regulation</keyword>
<dbReference type="InterPro" id="IPR036388">
    <property type="entry name" value="WH-like_DNA-bd_sf"/>
</dbReference>
<dbReference type="HOGENOM" id="CLU_004665_0_3_11"/>
<dbReference type="Pfam" id="PF00498">
    <property type="entry name" value="FHA"/>
    <property type="match status" value="1"/>
</dbReference>
<dbReference type="Pfam" id="PF03704">
    <property type="entry name" value="BTAD"/>
    <property type="match status" value="1"/>
</dbReference>
<dbReference type="SMART" id="SM00240">
    <property type="entry name" value="FHA"/>
    <property type="match status" value="1"/>
</dbReference>
<dbReference type="InterPro" id="IPR008984">
    <property type="entry name" value="SMAD_FHA_dom_sf"/>
</dbReference>
<organism evidence="10 11">
    <name type="scientific">Nakamurella multipartita (strain ATCC 700099 / DSM 44233 / CIP 104796 / JCM 9543 / NBRC 105858 / Y-104)</name>
    <name type="common">Microsphaera multipartita</name>
    <dbReference type="NCBI Taxonomy" id="479431"/>
    <lineage>
        <taxon>Bacteria</taxon>
        <taxon>Bacillati</taxon>
        <taxon>Actinomycetota</taxon>
        <taxon>Actinomycetes</taxon>
        <taxon>Nakamurellales</taxon>
        <taxon>Nakamurellaceae</taxon>
        <taxon>Nakamurella</taxon>
    </lineage>
</organism>
<keyword evidence="6" id="KW-0694">RNA-binding</keyword>
<dbReference type="PANTHER" id="PTHR35807">
    <property type="entry name" value="TRANSCRIPTIONAL REGULATOR REDD-RELATED"/>
    <property type="match status" value="1"/>
</dbReference>
<keyword evidence="4 7" id="KW-0238">DNA-binding</keyword>
<dbReference type="eggNOG" id="COG3629">
    <property type="taxonomic scope" value="Bacteria"/>
</dbReference>
<gene>
    <name evidence="10" type="ordered locus">Namu_2193</name>
</gene>
<accession>C8XJA5</accession>
<evidence type="ECO:0000256" key="7">
    <source>
        <dbReference type="PROSITE-ProRule" id="PRU01091"/>
    </source>
</evidence>
<dbReference type="eggNOG" id="COG1716">
    <property type="taxonomic scope" value="Bacteria"/>
</dbReference>
<evidence type="ECO:0000256" key="1">
    <source>
        <dbReference type="ARBA" id="ARBA00005820"/>
    </source>
</evidence>
<evidence type="ECO:0000313" key="10">
    <source>
        <dbReference type="EMBL" id="ACV78570.1"/>
    </source>
</evidence>
<evidence type="ECO:0000313" key="11">
    <source>
        <dbReference type="Proteomes" id="UP000002218"/>
    </source>
</evidence>
<dbReference type="SUPFAM" id="SSF46894">
    <property type="entry name" value="C-terminal effector domain of the bipartite response regulators"/>
    <property type="match status" value="1"/>
</dbReference>
<keyword evidence="11" id="KW-1185">Reference proteome</keyword>
<dbReference type="InterPro" id="IPR000253">
    <property type="entry name" value="FHA_dom"/>
</dbReference>
<dbReference type="KEGG" id="nml:Namu_2193"/>
<dbReference type="SMART" id="SM01043">
    <property type="entry name" value="BTAD"/>
    <property type="match status" value="1"/>
</dbReference>
<evidence type="ECO:0000256" key="4">
    <source>
        <dbReference type="ARBA" id="ARBA00023125"/>
    </source>
</evidence>
<dbReference type="GO" id="GO:0003677">
    <property type="term" value="F:DNA binding"/>
    <property type="evidence" value="ECO:0007669"/>
    <property type="project" value="UniProtKB-UniRule"/>
</dbReference>
<evidence type="ECO:0000256" key="6">
    <source>
        <dbReference type="PROSITE-ProRule" id="PRU00182"/>
    </source>
</evidence>
<dbReference type="GO" id="GO:0003723">
    <property type="term" value="F:RNA binding"/>
    <property type="evidence" value="ECO:0007669"/>
    <property type="project" value="UniProtKB-KW"/>
</dbReference>
<feature type="domain" description="FHA" evidence="8">
    <location>
        <begin position="308"/>
        <end position="357"/>
    </location>
</feature>
<evidence type="ECO:0000256" key="3">
    <source>
        <dbReference type="ARBA" id="ARBA00023015"/>
    </source>
</evidence>
<dbReference type="InterPro" id="IPR005158">
    <property type="entry name" value="BTAD"/>
</dbReference>
<proteinExistence type="inferred from homology"/>
<dbReference type="AlphaFoldDB" id="C8XJA5"/>
<dbReference type="PROSITE" id="PS50006">
    <property type="entry name" value="FHA_DOMAIN"/>
    <property type="match status" value="1"/>
</dbReference>
<dbReference type="SUPFAM" id="SSF48452">
    <property type="entry name" value="TPR-like"/>
    <property type="match status" value="1"/>
</dbReference>
<reference evidence="11" key="1">
    <citation type="submission" date="2009-09" db="EMBL/GenBank/DDBJ databases">
        <title>The complete genome of Nakamurella multipartita DSM 44233.</title>
        <authorList>
            <consortium name="US DOE Joint Genome Institute (JGI-PGF)"/>
            <person name="Lucas S."/>
            <person name="Copeland A."/>
            <person name="Lapidus A."/>
            <person name="Glavina del Rio T."/>
            <person name="Dalin E."/>
            <person name="Tice H."/>
            <person name="Bruce D."/>
            <person name="Goodwin L."/>
            <person name="Pitluck S."/>
            <person name="Kyrpides N."/>
            <person name="Mavromatis K."/>
            <person name="Ivanova N."/>
            <person name="Ovchinnikova G."/>
            <person name="Sims D."/>
            <person name="Meincke L."/>
            <person name="Brettin T."/>
            <person name="Detter J.C."/>
            <person name="Han C."/>
            <person name="Larimer F."/>
            <person name="Land M."/>
            <person name="Hauser L."/>
            <person name="Markowitz V."/>
            <person name="Cheng J.-F."/>
            <person name="Hugenholtz P."/>
            <person name="Woyke T."/>
            <person name="Wu D."/>
            <person name="Klenk H.-P."/>
            <person name="Eisen J.A."/>
        </authorList>
    </citation>
    <scope>NUCLEOTIDE SEQUENCE [LARGE SCALE GENOMIC DNA]</scope>
    <source>
        <strain evidence="11">ATCC 700099 / DSM 44233 / CIP 104796 / JCM 9543 / NBRC 105858 / Y-104</strain>
    </source>
</reference>
<dbReference type="SMART" id="SM00862">
    <property type="entry name" value="Trans_reg_C"/>
    <property type="match status" value="1"/>
</dbReference>
<evidence type="ECO:0000256" key="5">
    <source>
        <dbReference type="ARBA" id="ARBA00023163"/>
    </source>
</evidence>
<dbReference type="GO" id="GO:0000160">
    <property type="term" value="P:phosphorelay signal transduction system"/>
    <property type="evidence" value="ECO:0007669"/>
    <property type="project" value="InterPro"/>
</dbReference>
<evidence type="ECO:0000256" key="2">
    <source>
        <dbReference type="ARBA" id="ARBA00022553"/>
    </source>
</evidence>
<name>C8XJA5_NAKMY</name>
<keyword evidence="5" id="KW-0804">Transcription</keyword>
<comment type="similarity">
    <text evidence="1">Belongs to the AfsR/DnrI/RedD regulatory family.</text>
</comment>
<dbReference type="CDD" id="cd00060">
    <property type="entry name" value="FHA"/>
    <property type="match status" value="1"/>
</dbReference>
<dbReference type="CDD" id="cd15831">
    <property type="entry name" value="BTAD"/>
    <property type="match status" value="1"/>
</dbReference>
<dbReference type="GO" id="GO:0006355">
    <property type="term" value="P:regulation of DNA-templated transcription"/>
    <property type="evidence" value="ECO:0007669"/>
    <property type="project" value="InterPro"/>
</dbReference>
<dbReference type="PROSITE" id="PS51755">
    <property type="entry name" value="OMPR_PHOB"/>
    <property type="match status" value="1"/>
</dbReference>
<feature type="domain" description="OmpR/PhoB-type" evidence="9">
    <location>
        <begin position="6"/>
        <end position="112"/>
    </location>
</feature>
<dbReference type="FunCoup" id="C8XJA5">
    <property type="interactions" value="1"/>
</dbReference>
<dbReference type="Gene3D" id="1.10.10.10">
    <property type="entry name" value="Winged helix-like DNA-binding domain superfamily/Winged helix DNA-binding domain"/>
    <property type="match status" value="1"/>
</dbReference>
<feature type="DNA-binding region" description="OmpR/PhoB-type" evidence="7">
    <location>
        <begin position="6"/>
        <end position="112"/>
    </location>
</feature>
<dbReference type="RefSeq" id="WP_015747462.1">
    <property type="nucleotide sequence ID" value="NC_013235.1"/>
</dbReference>
<keyword evidence="2" id="KW-0597">Phosphoprotein</keyword>
<dbReference type="SUPFAM" id="SSF49879">
    <property type="entry name" value="SMAD/FHA domain"/>
    <property type="match status" value="1"/>
</dbReference>
<dbReference type="Gene3D" id="2.60.200.20">
    <property type="match status" value="1"/>
</dbReference>
<dbReference type="InterPro" id="IPR011990">
    <property type="entry name" value="TPR-like_helical_dom_sf"/>
</dbReference>
<sequence>MTPPHPGPPEAGGVSPTLDVRLLGPLELRLDGRPIPLPGGKPKAVLAGLLVSRNRVVPADSLADAIWDGEVPANFLATLQVHVSALRRALRPVSDPGLLTVTTQSPGYRVVVDDALVDVGRFGRWARAGSDLLTARRYAEAADRLRAALAEWSGSALADLQGLRFADDFAAAVEEERLVALQARIEADLACGMESAVVGELVTLTGQYPLREPFWIQLITALYRSGRQADALDAARRIRTLLDDELGIDPSPALRDLERQVLRQELAAPGPAPVPSMQRTVAETAVVLSKARVRLPSGESLPVPSRGLRLGRMDDNDLVIAGEKVSRYHAVIGESANGFTVTDLRSTNGTHVNDERVVESHLLRDGDRIRIGGTELTFQLDAEPA</sequence>
<dbReference type="Gene3D" id="1.25.40.10">
    <property type="entry name" value="Tetratricopeptide repeat domain"/>
    <property type="match status" value="1"/>
</dbReference>
<evidence type="ECO:0000259" key="9">
    <source>
        <dbReference type="PROSITE" id="PS51755"/>
    </source>
</evidence>
<dbReference type="InParanoid" id="C8XJA5"/>
<dbReference type="PROSITE" id="PS50889">
    <property type="entry name" value="S4"/>
    <property type="match status" value="1"/>
</dbReference>
<dbReference type="InterPro" id="IPR051677">
    <property type="entry name" value="AfsR-DnrI-RedD_regulator"/>
</dbReference>
<dbReference type="InterPro" id="IPR016032">
    <property type="entry name" value="Sig_transdc_resp-reg_C-effctor"/>
</dbReference>
<dbReference type="FunFam" id="1.25.40.10:FF:000222">
    <property type="entry name" value="SARP family transcriptional regulator"/>
    <property type="match status" value="1"/>
</dbReference>
<evidence type="ECO:0000259" key="8">
    <source>
        <dbReference type="PROSITE" id="PS50006"/>
    </source>
</evidence>
<dbReference type="STRING" id="479431.Namu_2193"/>
<dbReference type="PANTHER" id="PTHR35807:SF1">
    <property type="entry name" value="TRANSCRIPTIONAL REGULATOR REDD"/>
    <property type="match status" value="1"/>
</dbReference>
<dbReference type="InterPro" id="IPR001867">
    <property type="entry name" value="OmpR/PhoB-type_DNA-bd"/>
</dbReference>
<reference evidence="10 11" key="2">
    <citation type="journal article" date="2010" name="Stand. Genomic Sci.">
        <title>Complete genome sequence of Nakamurella multipartita type strain (Y-104).</title>
        <authorList>
            <person name="Tice H."/>
            <person name="Mayilraj S."/>
            <person name="Sims D."/>
            <person name="Lapidus A."/>
            <person name="Nolan M."/>
            <person name="Lucas S."/>
            <person name="Glavina Del Rio T."/>
            <person name="Copeland A."/>
            <person name="Cheng J.F."/>
            <person name="Meincke L."/>
            <person name="Bruce D."/>
            <person name="Goodwin L."/>
            <person name="Pitluck S."/>
            <person name="Ivanova N."/>
            <person name="Mavromatis K."/>
            <person name="Ovchinnikova G."/>
            <person name="Pati A."/>
            <person name="Chen A."/>
            <person name="Palaniappan K."/>
            <person name="Land M."/>
            <person name="Hauser L."/>
            <person name="Chang Y.J."/>
            <person name="Jeffries C.D."/>
            <person name="Detter J.C."/>
            <person name="Brettin T."/>
            <person name="Rohde M."/>
            <person name="Goker M."/>
            <person name="Bristow J."/>
            <person name="Eisen J.A."/>
            <person name="Markowitz V."/>
            <person name="Hugenholtz P."/>
            <person name="Kyrpides N.C."/>
            <person name="Klenk H.P."/>
            <person name="Chen F."/>
        </authorList>
    </citation>
    <scope>NUCLEOTIDE SEQUENCE [LARGE SCALE GENOMIC DNA]</scope>
    <source>
        <strain evidence="11">ATCC 700099 / DSM 44233 / CIP 104796 / JCM 9543 / NBRC 105858 / Y-104</strain>
    </source>
</reference>
<dbReference type="Proteomes" id="UP000002218">
    <property type="component" value="Chromosome"/>
</dbReference>
<dbReference type="Pfam" id="PF00486">
    <property type="entry name" value="Trans_reg_C"/>
    <property type="match status" value="1"/>
</dbReference>
<protein>
    <submittedName>
        <fullName evidence="10">Transcriptional regulator, SARP family</fullName>
    </submittedName>
</protein>